<gene>
    <name evidence="6" type="ORF">M9458_006637</name>
</gene>
<feature type="non-terminal residue" evidence="6">
    <location>
        <position position="1"/>
    </location>
</feature>
<feature type="domain" description="HMG box" evidence="5">
    <location>
        <begin position="1"/>
        <end position="62"/>
    </location>
</feature>
<dbReference type="GO" id="GO:0005634">
    <property type="term" value="C:nucleus"/>
    <property type="evidence" value="ECO:0007669"/>
    <property type="project" value="UniProtKB-SubCell"/>
</dbReference>
<keyword evidence="2 4" id="KW-0238">DNA-binding</keyword>
<dbReference type="PANTHER" id="PTHR46318">
    <property type="entry name" value="UPSTREAM BINDING TRANSCRIPTION FACTOR"/>
    <property type="match status" value="1"/>
</dbReference>
<feature type="DNA-binding region" description="HMG box" evidence="4">
    <location>
        <begin position="1"/>
        <end position="62"/>
    </location>
</feature>
<evidence type="ECO:0000256" key="2">
    <source>
        <dbReference type="ARBA" id="ARBA00023125"/>
    </source>
</evidence>
<dbReference type="InterPro" id="IPR051762">
    <property type="entry name" value="UBF1"/>
</dbReference>
<protein>
    <recommendedName>
        <fullName evidence="5">HMG box domain-containing protein</fullName>
    </recommendedName>
</protein>
<dbReference type="Gene3D" id="1.10.30.10">
    <property type="entry name" value="High mobility group box domain"/>
    <property type="match status" value="1"/>
</dbReference>
<evidence type="ECO:0000256" key="1">
    <source>
        <dbReference type="ARBA" id="ARBA00004123"/>
    </source>
</evidence>
<dbReference type="SUPFAM" id="SSF47095">
    <property type="entry name" value="HMG-box"/>
    <property type="match status" value="1"/>
</dbReference>
<dbReference type="PANTHER" id="PTHR46318:SF2">
    <property type="entry name" value="NUCLEOLAR TRANSCRIPTION FACTOR 1"/>
    <property type="match status" value="1"/>
</dbReference>
<dbReference type="AlphaFoldDB" id="A0ABD0RHS5"/>
<dbReference type="Proteomes" id="UP001529510">
    <property type="component" value="Unassembled WGS sequence"/>
</dbReference>
<comment type="caution">
    <text evidence="6">The sequence shown here is derived from an EMBL/GenBank/DDBJ whole genome shotgun (WGS) entry which is preliminary data.</text>
</comment>
<accession>A0ABD0RHS5</accession>
<evidence type="ECO:0000313" key="6">
    <source>
        <dbReference type="EMBL" id="KAL0198097.1"/>
    </source>
</evidence>
<keyword evidence="7" id="KW-1185">Reference proteome</keyword>
<sequence>NGYQKFSQEMLSNGELNHLPMKERMGEIGGRWQRLPQKEKDRYKRLAEEKQRQYKVLLEQWLA</sequence>
<reference evidence="6 7" key="1">
    <citation type="submission" date="2024-05" db="EMBL/GenBank/DDBJ databases">
        <title>Genome sequencing and assembly of Indian major carp, Cirrhinus mrigala (Hamilton, 1822).</title>
        <authorList>
            <person name="Mohindra V."/>
            <person name="Chowdhury L.M."/>
            <person name="Lal K."/>
            <person name="Jena J.K."/>
        </authorList>
    </citation>
    <scope>NUCLEOTIDE SEQUENCE [LARGE SCALE GENOMIC DNA]</scope>
    <source>
        <strain evidence="6">CM1030</strain>
        <tissue evidence="6">Blood</tissue>
    </source>
</reference>
<comment type="subcellular location">
    <subcellularLocation>
        <location evidence="1">Nucleus</location>
    </subcellularLocation>
</comment>
<dbReference type="PROSITE" id="PS50118">
    <property type="entry name" value="HMG_BOX_2"/>
    <property type="match status" value="1"/>
</dbReference>
<dbReference type="SMART" id="SM00398">
    <property type="entry name" value="HMG"/>
    <property type="match status" value="1"/>
</dbReference>
<dbReference type="GO" id="GO:0003677">
    <property type="term" value="F:DNA binding"/>
    <property type="evidence" value="ECO:0007669"/>
    <property type="project" value="UniProtKB-UniRule"/>
</dbReference>
<dbReference type="InterPro" id="IPR009071">
    <property type="entry name" value="HMG_box_dom"/>
</dbReference>
<organism evidence="6 7">
    <name type="scientific">Cirrhinus mrigala</name>
    <name type="common">Mrigala</name>
    <dbReference type="NCBI Taxonomy" id="683832"/>
    <lineage>
        <taxon>Eukaryota</taxon>
        <taxon>Metazoa</taxon>
        <taxon>Chordata</taxon>
        <taxon>Craniata</taxon>
        <taxon>Vertebrata</taxon>
        <taxon>Euteleostomi</taxon>
        <taxon>Actinopterygii</taxon>
        <taxon>Neopterygii</taxon>
        <taxon>Teleostei</taxon>
        <taxon>Ostariophysi</taxon>
        <taxon>Cypriniformes</taxon>
        <taxon>Cyprinidae</taxon>
        <taxon>Labeoninae</taxon>
        <taxon>Labeonini</taxon>
        <taxon>Cirrhinus</taxon>
    </lineage>
</organism>
<dbReference type="EMBL" id="JAMKFB020000003">
    <property type="protein sequence ID" value="KAL0198097.1"/>
    <property type="molecule type" value="Genomic_DNA"/>
</dbReference>
<evidence type="ECO:0000256" key="4">
    <source>
        <dbReference type="PROSITE-ProRule" id="PRU00267"/>
    </source>
</evidence>
<evidence type="ECO:0000313" key="7">
    <source>
        <dbReference type="Proteomes" id="UP001529510"/>
    </source>
</evidence>
<evidence type="ECO:0000256" key="3">
    <source>
        <dbReference type="ARBA" id="ARBA00023242"/>
    </source>
</evidence>
<evidence type="ECO:0000259" key="5">
    <source>
        <dbReference type="PROSITE" id="PS50118"/>
    </source>
</evidence>
<feature type="non-terminal residue" evidence="6">
    <location>
        <position position="63"/>
    </location>
</feature>
<dbReference type="InterPro" id="IPR036910">
    <property type="entry name" value="HMG_box_dom_sf"/>
</dbReference>
<keyword evidence="3 4" id="KW-0539">Nucleus</keyword>
<proteinExistence type="predicted"/>
<name>A0ABD0RHS5_CIRMR</name>